<evidence type="ECO:0000256" key="4">
    <source>
        <dbReference type="ARBA" id="ARBA00022643"/>
    </source>
</evidence>
<evidence type="ECO:0000313" key="6">
    <source>
        <dbReference type="EMBL" id="MBM7840090.1"/>
    </source>
</evidence>
<evidence type="ECO:0000256" key="3">
    <source>
        <dbReference type="ARBA" id="ARBA00022630"/>
    </source>
</evidence>
<dbReference type="RefSeq" id="WP_204467530.1">
    <property type="nucleotide sequence ID" value="NZ_JAFBCV010000011.1"/>
</dbReference>
<protein>
    <recommendedName>
        <fullName evidence="2">Probable nitronate monooxygenase</fullName>
    </recommendedName>
</protein>
<dbReference type="EMBL" id="JAFBCV010000011">
    <property type="protein sequence ID" value="MBM7840090.1"/>
    <property type="molecule type" value="Genomic_DNA"/>
</dbReference>
<comment type="caution">
    <text evidence="6">The sequence shown here is derived from an EMBL/GenBank/DDBJ whole genome shotgun (WGS) entry which is preliminary data.</text>
</comment>
<keyword evidence="7" id="KW-1185">Reference proteome</keyword>
<comment type="function">
    <text evidence="1">Nitronate monooxygenase that uses molecular oxygen to catalyze the oxidative denitrification of alkyl nitronates. Acts on propionate 3-nitronate (P3N), the presumed physiological substrate. Probably functions in the detoxification of P3N, a metabolic poison produced by plants and fungi as a defense mechanism.</text>
</comment>
<organism evidence="6 7">
    <name type="scientific">Shouchella xiaoxiensis</name>
    <dbReference type="NCBI Taxonomy" id="766895"/>
    <lineage>
        <taxon>Bacteria</taxon>
        <taxon>Bacillati</taxon>
        <taxon>Bacillota</taxon>
        <taxon>Bacilli</taxon>
        <taxon>Bacillales</taxon>
        <taxon>Bacillaceae</taxon>
        <taxon>Shouchella</taxon>
    </lineage>
</organism>
<dbReference type="Pfam" id="PF03060">
    <property type="entry name" value="NMO"/>
    <property type="match status" value="1"/>
</dbReference>
<dbReference type="Proteomes" id="UP001179280">
    <property type="component" value="Unassembled WGS sequence"/>
</dbReference>
<sequence>MLEKLQIHYPIVQGGMGNISDPRLVASVSEAGGLGTIGCGTMTTEEVLERILETKRLTKKPFALNIPIAVNSQAKELVQLAIEKEIPIVSLSAGNPSSYLPLLKAKGIVVLVVIASVAHAKKAEELGADILVAEGFEAAGINAPTELTTFTLLPQVVSAVQIPVIAAGGVGDGRGLAAAFMLGASGVQMGTRFIATKDAPYHASYKQKLLEASDTSTTIVGRKYGQVRRVLKGPYVEKLLLNENKLSIQGYQTSTSEKQHVLGAIEGDDQLGFVNSGQVAGLLSDLPTVKQLIERMMSEAETQITNQLKVFKQLVNGKS</sequence>
<evidence type="ECO:0000256" key="2">
    <source>
        <dbReference type="ARBA" id="ARBA00013457"/>
    </source>
</evidence>
<dbReference type="Gene3D" id="3.20.20.70">
    <property type="entry name" value="Aldolase class I"/>
    <property type="match status" value="1"/>
</dbReference>
<dbReference type="InterPro" id="IPR013785">
    <property type="entry name" value="Aldolase_TIM"/>
</dbReference>
<keyword evidence="5 6" id="KW-0560">Oxidoreductase</keyword>
<proteinExistence type="predicted"/>
<evidence type="ECO:0000313" key="7">
    <source>
        <dbReference type="Proteomes" id="UP001179280"/>
    </source>
</evidence>
<dbReference type="CDD" id="cd04730">
    <property type="entry name" value="NPD_like"/>
    <property type="match status" value="1"/>
</dbReference>
<dbReference type="InterPro" id="IPR004136">
    <property type="entry name" value="NMO"/>
</dbReference>
<dbReference type="PANTHER" id="PTHR32332:SF20">
    <property type="entry name" value="2-NITROPROPANE DIOXYGENASE-LIKE PROTEIN"/>
    <property type="match status" value="1"/>
</dbReference>
<gene>
    <name evidence="6" type="ORF">JOC54_003370</name>
</gene>
<accession>A0ABS2SZ77</accession>
<dbReference type="PANTHER" id="PTHR32332">
    <property type="entry name" value="2-NITROPROPANE DIOXYGENASE"/>
    <property type="match status" value="1"/>
</dbReference>
<dbReference type="SUPFAM" id="SSF51412">
    <property type="entry name" value="Inosine monophosphate dehydrogenase (IMPDH)"/>
    <property type="match status" value="1"/>
</dbReference>
<evidence type="ECO:0000256" key="1">
    <source>
        <dbReference type="ARBA" id="ARBA00003535"/>
    </source>
</evidence>
<keyword evidence="3" id="KW-0285">Flavoprotein</keyword>
<evidence type="ECO:0000256" key="5">
    <source>
        <dbReference type="ARBA" id="ARBA00023002"/>
    </source>
</evidence>
<keyword evidence="4" id="KW-0288">FMN</keyword>
<name>A0ABS2SZ77_9BACI</name>
<reference evidence="6" key="1">
    <citation type="submission" date="2021-01" db="EMBL/GenBank/DDBJ databases">
        <title>Genomic Encyclopedia of Type Strains, Phase IV (KMG-IV): sequencing the most valuable type-strain genomes for metagenomic binning, comparative biology and taxonomic classification.</title>
        <authorList>
            <person name="Goeker M."/>
        </authorList>
    </citation>
    <scope>NUCLEOTIDE SEQUENCE</scope>
    <source>
        <strain evidence="6">DSM 21943</strain>
    </source>
</reference>
<dbReference type="GO" id="GO:0004318">
    <property type="term" value="F:enoyl-[acyl-carrier-protein] reductase (NADH) activity"/>
    <property type="evidence" value="ECO:0007669"/>
    <property type="project" value="UniProtKB-EC"/>
</dbReference>